<feature type="region of interest" description="Disordered" evidence="1">
    <location>
        <begin position="142"/>
        <end position="194"/>
    </location>
</feature>
<feature type="region of interest" description="Disordered" evidence="1">
    <location>
        <begin position="1"/>
        <end position="54"/>
    </location>
</feature>
<dbReference type="OrthoDB" id="3864605at2759"/>
<feature type="compositionally biased region" description="Basic and acidic residues" evidence="1">
    <location>
        <begin position="90"/>
        <end position="101"/>
    </location>
</feature>
<evidence type="ECO:0000256" key="1">
    <source>
        <dbReference type="SAM" id="MobiDB-lite"/>
    </source>
</evidence>
<gene>
    <name evidence="2" type="ORF">B0A55_10785</name>
</gene>
<feature type="compositionally biased region" description="Acidic residues" evidence="1">
    <location>
        <begin position="173"/>
        <end position="184"/>
    </location>
</feature>
<proteinExistence type="predicted"/>
<evidence type="ECO:0000313" key="2">
    <source>
        <dbReference type="EMBL" id="TKA63763.1"/>
    </source>
</evidence>
<dbReference type="EMBL" id="NAJQ01000912">
    <property type="protein sequence ID" value="TKA63763.1"/>
    <property type="molecule type" value="Genomic_DNA"/>
</dbReference>
<organism evidence="2 3">
    <name type="scientific">Friedmanniomyces simplex</name>
    <dbReference type="NCBI Taxonomy" id="329884"/>
    <lineage>
        <taxon>Eukaryota</taxon>
        <taxon>Fungi</taxon>
        <taxon>Dikarya</taxon>
        <taxon>Ascomycota</taxon>
        <taxon>Pezizomycotina</taxon>
        <taxon>Dothideomycetes</taxon>
        <taxon>Dothideomycetidae</taxon>
        <taxon>Mycosphaerellales</taxon>
        <taxon>Teratosphaeriaceae</taxon>
        <taxon>Friedmanniomyces</taxon>
    </lineage>
</organism>
<feature type="region of interest" description="Disordered" evidence="1">
    <location>
        <begin position="209"/>
        <end position="235"/>
    </location>
</feature>
<dbReference type="Proteomes" id="UP000309340">
    <property type="component" value="Unassembled WGS sequence"/>
</dbReference>
<feature type="compositionally biased region" description="Polar residues" evidence="1">
    <location>
        <begin position="221"/>
        <end position="235"/>
    </location>
</feature>
<reference evidence="2 3" key="1">
    <citation type="submission" date="2017-03" db="EMBL/GenBank/DDBJ databases">
        <title>Genomes of endolithic fungi from Antarctica.</title>
        <authorList>
            <person name="Coleine C."/>
            <person name="Masonjones S."/>
            <person name="Stajich J.E."/>
        </authorList>
    </citation>
    <scope>NUCLEOTIDE SEQUENCE [LARGE SCALE GENOMIC DNA]</scope>
    <source>
        <strain evidence="2 3">CCFEE 5184</strain>
    </source>
</reference>
<dbReference type="AlphaFoldDB" id="A0A4U0WMN2"/>
<protein>
    <submittedName>
        <fullName evidence="2">Uncharacterized protein</fullName>
    </submittedName>
</protein>
<feature type="compositionally biased region" description="Polar residues" evidence="1">
    <location>
        <begin position="115"/>
        <end position="129"/>
    </location>
</feature>
<feature type="region of interest" description="Disordered" evidence="1">
    <location>
        <begin position="90"/>
        <end position="129"/>
    </location>
</feature>
<keyword evidence="3" id="KW-1185">Reference proteome</keyword>
<comment type="caution">
    <text evidence="2">The sequence shown here is derived from an EMBL/GenBank/DDBJ whole genome shotgun (WGS) entry which is preliminary data.</text>
</comment>
<sequence length="346" mass="38327">MEPQLFSPTPSVNSRPETPASTNAAEEGINPRLKRRGKESIRGTLENTRRNERNTFKQQLDKFITSAKSQMVATRDMEAKLQQVLFQRMQEREDRGTDTVRMRFPQQYDPDEAPTAQQRQLAAPSKKSNTEIMKYLHGSGAGEESITVQHRRTAHAIKGSQLLRPRARVSYNEESDDDDEEDEPNTPPVKRSEVTVVCDRSLAIRNGCADAASSKTEARSADNNTKATDNSSSVGRNIATGARRWRLVDGKMVVYPPFAEAGLEVAAVRHAQSGSAEDALAIAPTGRSSNELTLRVKRSWQWVGGKMVVWPPFDSKHGSDDLVPGIKRKVASEAEGAGMAKKARVW</sequence>
<name>A0A4U0WMN2_9PEZI</name>
<accession>A0A4U0WMN2</accession>
<evidence type="ECO:0000313" key="3">
    <source>
        <dbReference type="Proteomes" id="UP000309340"/>
    </source>
</evidence>
<feature type="compositionally biased region" description="Polar residues" evidence="1">
    <location>
        <begin position="1"/>
        <end position="24"/>
    </location>
</feature>